<protein>
    <submittedName>
        <fullName evidence="2">DUF308 domain-containing protein</fullName>
    </submittedName>
</protein>
<keyword evidence="1" id="KW-1133">Transmembrane helix</keyword>
<feature type="transmembrane region" description="Helical" evidence="1">
    <location>
        <begin position="133"/>
        <end position="153"/>
    </location>
</feature>
<dbReference type="AlphaFoldDB" id="A0A952KK22"/>
<feature type="transmembrane region" description="Helical" evidence="1">
    <location>
        <begin position="78"/>
        <end position="95"/>
    </location>
</feature>
<evidence type="ECO:0000313" key="3">
    <source>
        <dbReference type="Proteomes" id="UP000700706"/>
    </source>
</evidence>
<organism evidence="2 3">
    <name type="scientific">Inquilinus limosus</name>
    <dbReference type="NCBI Taxonomy" id="171674"/>
    <lineage>
        <taxon>Bacteria</taxon>
        <taxon>Pseudomonadati</taxon>
        <taxon>Pseudomonadota</taxon>
        <taxon>Alphaproteobacteria</taxon>
        <taxon>Rhodospirillales</taxon>
        <taxon>Rhodospirillaceae</taxon>
        <taxon>Inquilinus</taxon>
    </lineage>
</organism>
<evidence type="ECO:0000256" key="1">
    <source>
        <dbReference type="SAM" id="Phobius"/>
    </source>
</evidence>
<accession>A0A952KK22</accession>
<evidence type="ECO:0000313" key="2">
    <source>
        <dbReference type="EMBL" id="MBW8725244.1"/>
    </source>
</evidence>
<sequence length="199" mass="20848">MTDHTMDPASAQERWLRLYYFARAAFSVLWVSAAFTLGQQTPSIAAVLLIVYPAWDALANTADATASGGFGRNRTQSINAAVSLITALAVAVTLPRGMNPVLAVFGVWAILSGLLQLGTALRRWRSSGAQWAMVLSGGQSALAGAFFIVQARMPAPPSITAIAGYAAVGAAYFLVSAVWLSVTEWRRSAGGASPGARTS</sequence>
<keyword evidence="1" id="KW-0472">Membrane</keyword>
<dbReference type="EMBL" id="JAEKLZ010000164">
    <property type="protein sequence ID" value="MBW8725244.1"/>
    <property type="molecule type" value="Genomic_DNA"/>
</dbReference>
<feature type="transmembrane region" description="Helical" evidence="1">
    <location>
        <begin position="159"/>
        <end position="180"/>
    </location>
</feature>
<reference evidence="2" key="1">
    <citation type="submission" date="2020-06" db="EMBL/GenBank/DDBJ databases">
        <title>Stable isotope informed genome-resolved metagenomics uncovers potential trophic interactions in rhizosphere soil.</title>
        <authorList>
            <person name="Starr E.P."/>
            <person name="Shi S."/>
            <person name="Blazewicz S.J."/>
            <person name="Koch B.J."/>
            <person name="Probst A.J."/>
            <person name="Hungate B.A."/>
            <person name="Pett-Ridge J."/>
            <person name="Firestone M.K."/>
            <person name="Banfield J.F."/>
        </authorList>
    </citation>
    <scope>NUCLEOTIDE SEQUENCE</scope>
    <source>
        <strain evidence="2">YM_69_17</strain>
    </source>
</reference>
<dbReference type="Proteomes" id="UP000700706">
    <property type="component" value="Unassembled WGS sequence"/>
</dbReference>
<proteinExistence type="predicted"/>
<gene>
    <name evidence="2" type="ORF">JF625_08845</name>
</gene>
<keyword evidence="1" id="KW-0812">Transmembrane</keyword>
<comment type="caution">
    <text evidence="2">The sequence shown here is derived from an EMBL/GenBank/DDBJ whole genome shotgun (WGS) entry which is preliminary data.</text>
</comment>
<feature type="transmembrane region" description="Helical" evidence="1">
    <location>
        <begin position="20"/>
        <end position="38"/>
    </location>
</feature>
<feature type="transmembrane region" description="Helical" evidence="1">
    <location>
        <begin position="101"/>
        <end position="121"/>
    </location>
</feature>
<name>A0A952KK22_9PROT</name>